<dbReference type="Proteomes" id="UP000291485">
    <property type="component" value="Unassembled WGS sequence"/>
</dbReference>
<keyword evidence="3 5" id="KW-1133">Transmembrane helix</keyword>
<name>A0A4V2MMP5_9SPHI</name>
<dbReference type="InterPro" id="IPR009908">
    <property type="entry name" value="Methylamine_util_MauE"/>
</dbReference>
<dbReference type="GO" id="GO:0016020">
    <property type="term" value="C:membrane"/>
    <property type="evidence" value="ECO:0007669"/>
    <property type="project" value="UniProtKB-SubCell"/>
</dbReference>
<evidence type="ECO:0000256" key="1">
    <source>
        <dbReference type="ARBA" id="ARBA00004141"/>
    </source>
</evidence>
<keyword evidence="2 5" id="KW-0812">Transmembrane</keyword>
<keyword evidence="4 5" id="KW-0472">Membrane</keyword>
<proteinExistence type="predicted"/>
<sequence length="162" mass="18537">MIKKYLWTRERLSDICAALLVFLFSYAAISKLMSYNISRKEMLNQVFLHDTAIVLTWLIPVIEFCITIMLLFPQLRKLSFLSALTLLSTFSFYITISMSGIFGRIPCSCGGILGQMSYGIHLLFNTFFMAIAVLGMKISAKKTKRKIRSYQTNGREEHAQIL</sequence>
<protein>
    <recommendedName>
        <fullName evidence="6">Methylamine utilisation protein MauE domain-containing protein</fullName>
    </recommendedName>
</protein>
<feature type="transmembrane region" description="Helical" evidence="5">
    <location>
        <begin position="51"/>
        <end position="72"/>
    </location>
</feature>
<evidence type="ECO:0000313" key="7">
    <source>
        <dbReference type="EMBL" id="TCD07676.1"/>
    </source>
</evidence>
<accession>A0A4V2MMP5</accession>
<organism evidence="7 8">
    <name type="scientific">Pedobacter frigidisoli</name>
    <dbReference type="NCBI Taxonomy" id="2530455"/>
    <lineage>
        <taxon>Bacteria</taxon>
        <taxon>Pseudomonadati</taxon>
        <taxon>Bacteroidota</taxon>
        <taxon>Sphingobacteriia</taxon>
        <taxon>Sphingobacteriales</taxon>
        <taxon>Sphingobacteriaceae</taxon>
        <taxon>Pedobacter</taxon>
    </lineage>
</organism>
<reference evidence="7 8" key="1">
    <citation type="submission" date="2019-02" db="EMBL/GenBank/DDBJ databases">
        <title>Pedobacter sp. RP-3-11 sp. nov., isolated from Arctic soil.</title>
        <authorList>
            <person name="Dahal R.H."/>
        </authorList>
    </citation>
    <scope>NUCLEOTIDE SEQUENCE [LARGE SCALE GENOMIC DNA]</scope>
    <source>
        <strain evidence="7 8">RP-3-11</strain>
    </source>
</reference>
<feature type="domain" description="Methylamine utilisation protein MauE" evidence="6">
    <location>
        <begin position="11"/>
        <end position="136"/>
    </location>
</feature>
<comment type="subcellular location">
    <subcellularLocation>
        <location evidence="1">Membrane</location>
        <topology evidence="1">Multi-pass membrane protein</topology>
    </subcellularLocation>
</comment>
<evidence type="ECO:0000313" key="8">
    <source>
        <dbReference type="Proteomes" id="UP000291485"/>
    </source>
</evidence>
<evidence type="ECO:0000256" key="2">
    <source>
        <dbReference type="ARBA" id="ARBA00022692"/>
    </source>
</evidence>
<evidence type="ECO:0000256" key="3">
    <source>
        <dbReference type="ARBA" id="ARBA00022989"/>
    </source>
</evidence>
<evidence type="ECO:0000256" key="5">
    <source>
        <dbReference type="SAM" id="Phobius"/>
    </source>
</evidence>
<dbReference type="UniPathway" id="UPA00895"/>
<dbReference type="OrthoDB" id="673785at2"/>
<gene>
    <name evidence="7" type="ORF">EZ449_14165</name>
</gene>
<dbReference type="GO" id="GO:0030416">
    <property type="term" value="P:methylamine metabolic process"/>
    <property type="evidence" value="ECO:0007669"/>
    <property type="project" value="InterPro"/>
</dbReference>
<feature type="transmembrane region" description="Helical" evidence="5">
    <location>
        <begin position="79"/>
        <end position="102"/>
    </location>
</feature>
<dbReference type="Pfam" id="PF07291">
    <property type="entry name" value="MauE"/>
    <property type="match status" value="1"/>
</dbReference>
<dbReference type="EMBL" id="SJSN01000010">
    <property type="protein sequence ID" value="TCD07676.1"/>
    <property type="molecule type" value="Genomic_DNA"/>
</dbReference>
<dbReference type="AlphaFoldDB" id="A0A4V2MMP5"/>
<dbReference type="RefSeq" id="WP_131559900.1">
    <property type="nucleotide sequence ID" value="NZ_SJSN01000010.1"/>
</dbReference>
<feature type="transmembrane region" description="Helical" evidence="5">
    <location>
        <begin position="122"/>
        <end position="140"/>
    </location>
</feature>
<comment type="caution">
    <text evidence="7">The sequence shown here is derived from an EMBL/GenBank/DDBJ whole genome shotgun (WGS) entry which is preliminary data.</text>
</comment>
<evidence type="ECO:0000256" key="4">
    <source>
        <dbReference type="ARBA" id="ARBA00023136"/>
    </source>
</evidence>
<keyword evidence="8" id="KW-1185">Reference proteome</keyword>
<evidence type="ECO:0000259" key="6">
    <source>
        <dbReference type="Pfam" id="PF07291"/>
    </source>
</evidence>